<dbReference type="eggNOG" id="ENOG5031SIT">
    <property type="taxonomic scope" value="Bacteria"/>
</dbReference>
<evidence type="ECO:0008006" key="4">
    <source>
        <dbReference type="Google" id="ProtNLM"/>
    </source>
</evidence>
<sequence>MGTVDEREPERSGRAIPPWLRGRAARWGGGVVVAALLVGGGAAALAEHDGHGGHGGHAGRADARDEEHGGRTHGRGGRDGRSEEHDRHTRQNGGNAKQGKSGGRTRTAPAPLPALDAAEALAKAAATVPNGRVESLETATATDGGRAWRAVVIGPDGVRHLVTLDGTTGTPTGNTVLD</sequence>
<proteinExistence type="predicted"/>
<evidence type="ECO:0000256" key="1">
    <source>
        <dbReference type="SAM" id="MobiDB-lite"/>
    </source>
</evidence>
<dbReference type="EMBL" id="AP010968">
    <property type="protein sequence ID" value="BAJ26432.1"/>
    <property type="molecule type" value="Genomic_DNA"/>
</dbReference>
<organism evidence="2 3">
    <name type="scientific">Kitasatospora setae (strain ATCC 33774 / DSM 43861 / JCM 3304 / KCC A-0304 / NBRC 14216 / KM-6054)</name>
    <name type="common">Streptomyces setae</name>
    <dbReference type="NCBI Taxonomy" id="452652"/>
    <lineage>
        <taxon>Bacteria</taxon>
        <taxon>Bacillati</taxon>
        <taxon>Actinomycetota</taxon>
        <taxon>Actinomycetes</taxon>
        <taxon>Kitasatosporales</taxon>
        <taxon>Streptomycetaceae</taxon>
        <taxon>Kitasatospora</taxon>
    </lineage>
</organism>
<evidence type="ECO:0000313" key="2">
    <source>
        <dbReference type="EMBL" id="BAJ26432.1"/>
    </source>
</evidence>
<accession>E4N5F1</accession>
<feature type="region of interest" description="Disordered" evidence="1">
    <location>
        <begin position="1"/>
        <end position="24"/>
    </location>
</feature>
<dbReference type="PATRIC" id="fig|452652.3.peg.582"/>
<feature type="compositionally biased region" description="Basic and acidic residues" evidence="1">
    <location>
        <begin position="1"/>
        <end position="13"/>
    </location>
</feature>
<protein>
    <recommendedName>
        <fullName evidence="4">PepSY domain-containing protein</fullName>
    </recommendedName>
</protein>
<name>E4N5F1_KITSK</name>
<reference evidence="2 3" key="1">
    <citation type="journal article" date="2010" name="DNA Res.">
        <title>Genome sequence of Kitasatospora setae NBRC 14216T: an evolutionary snapshot of the family Streptomycetaceae.</title>
        <authorList>
            <person name="Ichikawa N."/>
            <person name="Oguchi A."/>
            <person name="Ikeda H."/>
            <person name="Ishikawa J."/>
            <person name="Kitani S."/>
            <person name="Watanabe Y."/>
            <person name="Nakamura S."/>
            <person name="Katano Y."/>
            <person name="Kishi E."/>
            <person name="Sasagawa M."/>
            <person name="Ankai A."/>
            <person name="Fukui S."/>
            <person name="Hashimoto Y."/>
            <person name="Kamata S."/>
            <person name="Otoguro M."/>
            <person name="Tanikawa S."/>
            <person name="Nihira T."/>
            <person name="Horinouchi S."/>
            <person name="Ohnishi Y."/>
            <person name="Hayakawa M."/>
            <person name="Kuzuyama T."/>
            <person name="Arisawa A."/>
            <person name="Nomoto F."/>
            <person name="Miura H."/>
            <person name="Takahashi Y."/>
            <person name="Fujita N."/>
        </authorList>
    </citation>
    <scope>NUCLEOTIDE SEQUENCE [LARGE SCALE GENOMIC DNA]</scope>
    <source>
        <strain evidence="3">ATCC 33774 / DSM 43861 / JCM 3304 / KCC A-0304 / NBRC 14216 / KM-6054</strain>
    </source>
</reference>
<dbReference type="Proteomes" id="UP000007076">
    <property type="component" value="Chromosome"/>
</dbReference>
<keyword evidence="3" id="KW-1185">Reference proteome</keyword>
<feature type="compositionally biased region" description="Basic and acidic residues" evidence="1">
    <location>
        <begin position="59"/>
        <end position="89"/>
    </location>
</feature>
<feature type="region of interest" description="Disordered" evidence="1">
    <location>
        <begin position="48"/>
        <end position="110"/>
    </location>
</feature>
<dbReference type="STRING" id="452652.KSE_05890"/>
<dbReference type="HOGENOM" id="CLU_1508691_0_0_11"/>
<dbReference type="KEGG" id="ksk:KSE_05890"/>
<dbReference type="AlphaFoldDB" id="E4N5F1"/>
<evidence type="ECO:0000313" key="3">
    <source>
        <dbReference type="Proteomes" id="UP000007076"/>
    </source>
</evidence>
<gene>
    <name evidence="2" type="ordered locus">KSE_05890</name>
</gene>